<feature type="region of interest" description="N-terminal hotdog fold" evidence="9">
    <location>
        <begin position="942"/>
        <end position="1066"/>
    </location>
</feature>
<dbReference type="SUPFAM" id="SSF53901">
    <property type="entry name" value="Thiolase-like"/>
    <property type="match status" value="2"/>
</dbReference>
<evidence type="ECO:0000256" key="3">
    <source>
        <dbReference type="ARBA" id="ARBA00022450"/>
    </source>
</evidence>
<dbReference type="InterPro" id="IPR018201">
    <property type="entry name" value="Ketoacyl_synth_AS"/>
</dbReference>
<dbReference type="Gene3D" id="3.40.50.11460">
    <property type="match status" value="1"/>
</dbReference>
<dbReference type="InterPro" id="IPR013968">
    <property type="entry name" value="PKS_KR"/>
</dbReference>
<dbReference type="InterPro" id="IPR036291">
    <property type="entry name" value="NAD(P)-bd_dom_sf"/>
</dbReference>
<feature type="domain" description="Carrier" evidence="11">
    <location>
        <begin position="3706"/>
        <end position="3781"/>
    </location>
</feature>
<evidence type="ECO:0000256" key="6">
    <source>
        <dbReference type="ARBA" id="ARBA00023194"/>
    </source>
</evidence>
<evidence type="ECO:0000259" key="12">
    <source>
        <dbReference type="PROSITE" id="PS52004"/>
    </source>
</evidence>
<dbReference type="SUPFAM" id="SSF51735">
    <property type="entry name" value="NAD(P)-binding Rossmann-fold domains"/>
    <property type="match status" value="5"/>
</dbReference>
<dbReference type="PROSITE" id="PS52004">
    <property type="entry name" value="KS3_2"/>
    <property type="match status" value="2"/>
</dbReference>
<dbReference type="PROSITE" id="PS00606">
    <property type="entry name" value="KS3_1"/>
    <property type="match status" value="2"/>
</dbReference>
<dbReference type="InterPro" id="IPR020841">
    <property type="entry name" value="PKS_Beta-ketoAc_synthase_dom"/>
</dbReference>
<dbReference type="PANTHER" id="PTHR43775">
    <property type="entry name" value="FATTY ACID SYNTHASE"/>
    <property type="match status" value="1"/>
</dbReference>
<keyword evidence="15" id="KW-1185">Reference proteome</keyword>
<dbReference type="Pfam" id="PF02801">
    <property type="entry name" value="Ketoacyl-synt_C"/>
    <property type="match status" value="2"/>
</dbReference>
<comment type="pathway">
    <text evidence="2">Antibiotic biosynthesis.</text>
</comment>
<dbReference type="SMART" id="SM01294">
    <property type="entry name" value="PKS_PP_betabranch"/>
    <property type="match status" value="2"/>
</dbReference>
<dbReference type="PROSITE" id="PS52019">
    <property type="entry name" value="PKS_MFAS_DH"/>
    <property type="match status" value="2"/>
</dbReference>
<dbReference type="InterPro" id="IPR013154">
    <property type="entry name" value="ADH-like_N"/>
</dbReference>
<dbReference type="Gene3D" id="3.30.70.3290">
    <property type="match status" value="2"/>
</dbReference>
<dbReference type="SUPFAM" id="SSF50129">
    <property type="entry name" value="GroES-like"/>
    <property type="match status" value="1"/>
</dbReference>
<dbReference type="Pfam" id="PF08659">
    <property type="entry name" value="KR"/>
    <property type="match status" value="2"/>
</dbReference>
<dbReference type="InterPro" id="IPR011032">
    <property type="entry name" value="GroES-like_sf"/>
</dbReference>
<dbReference type="CDD" id="cd08956">
    <property type="entry name" value="KR_3_FAS_SDR_x"/>
    <property type="match status" value="1"/>
</dbReference>
<evidence type="ECO:0000256" key="4">
    <source>
        <dbReference type="ARBA" id="ARBA00022553"/>
    </source>
</evidence>
<dbReference type="InterPro" id="IPR014031">
    <property type="entry name" value="Ketoacyl_synth_C"/>
</dbReference>
<dbReference type="InterPro" id="IPR036736">
    <property type="entry name" value="ACP-like_sf"/>
</dbReference>
<dbReference type="Pfam" id="PF00698">
    <property type="entry name" value="Acyl_transf_1"/>
    <property type="match status" value="2"/>
</dbReference>
<feature type="compositionally biased region" description="Low complexity" evidence="10">
    <location>
        <begin position="1346"/>
        <end position="1357"/>
    </location>
</feature>
<dbReference type="InterPro" id="IPR049551">
    <property type="entry name" value="PKS_DH_C"/>
</dbReference>
<feature type="active site" description="Proton acceptor; for dehydratase activity" evidence="9">
    <location>
        <position position="974"/>
    </location>
</feature>
<dbReference type="InterPro" id="IPR057326">
    <property type="entry name" value="KR_dom"/>
</dbReference>
<dbReference type="Pfam" id="PF00550">
    <property type="entry name" value="PP-binding"/>
    <property type="match status" value="2"/>
</dbReference>
<dbReference type="Gene3D" id="3.10.129.110">
    <property type="entry name" value="Polyketide synthase dehydratase"/>
    <property type="match status" value="2"/>
</dbReference>
<dbReference type="Pfam" id="PF00109">
    <property type="entry name" value="ketoacyl-synt"/>
    <property type="match status" value="2"/>
</dbReference>
<dbReference type="InterPro" id="IPR016036">
    <property type="entry name" value="Malonyl_transacylase_ACP-bd"/>
</dbReference>
<dbReference type="InterPro" id="IPR042104">
    <property type="entry name" value="PKS_dehydratase_sf"/>
</dbReference>
<dbReference type="InterPro" id="IPR015083">
    <property type="entry name" value="NorB/c/GfsB-D-like_docking"/>
</dbReference>
<keyword evidence="3" id="KW-0596">Phosphopantetheine</keyword>
<feature type="domain" description="PKS/mFAS DH" evidence="13">
    <location>
        <begin position="2643"/>
        <end position="2922"/>
    </location>
</feature>
<reference evidence="14" key="1">
    <citation type="submission" date="2020-07" db="EMBL/GenBank/DDBJ databases">
        <authorList>
            <person name="Tarantini F.S."/>
            <person name="Hong K.W."/>
            <person name="Chan K.G."/>
        </authorList>
    </citation>
    <scope>NUCLEOTIDE SEQUENCE</scope>
    <source>
        <strain evidence="14">32-07</strain>
    </source>
</reference>
<dbReference type="Gene3D" id="3.40.366.10">
    <property type="entry name" value="Malonyl-Coenzyme A Acyl Carrier Protein, domain 2"/>
    <property type="match status" value="2"/>
</dbReference>
<dbReference type="SUPFAM" id="SSF52151">
    <property type="entry name" value="FabD/lysophospholipase-like"/>
    <property type="match status" value="2"/>
</dbReference>
<evidence type="ECO:0000256" key="2">
    <source>
        <dbReference type="ARBA" id="ARBA00004792"/>
    </source>
</evidence>
<feature type="domain" description="PKS/mFAS DH" evidence="13">
    <location>
        <begin position="942"/>
        <end position="1219"/>
    </location>
</feature>
<protein>
    <submittedName>
        <fullName evidence="14">SDR family NAD(P)-dependent oxidoreductase</fullName>
    </submittedName>
</protein>
<dbReference type="InterPro" id="IPR009081">
    <property type="entry name" value="PP-bd_ACP"/>
</dbReference>
<dbReference type="InterPro" id="IPR020843">
    <property type="entry name" value="ER"/>
</dbReference>
<dbReference type="Pfam" id="PF14765">
    <property type="entry name" value="PS-DH"/>
    <property type="match status" value="2"/>
</dbReference>
<dbReference type="Pfam" id="PF08990">
    <property type="entry name" value="Docking"/>
    <property type="match status" value="1"/>
</dbReference>
<dbReference type="SUPFAM" id="SSF55048">
    <property type="entry name" value="Probable ACP-binding domain of malonyl-CoA ACP transacylase"/>
    <property type="match status" value="2"/>
</dbReference>
<gene>
    <name evidence="14" type="ORF">AGRA3207_007740</name>
</gene>
<keyword evidence="7" id="KW-0511">Multifunctional enzyme</keyword>
<dbReference type="Pfam" id="PF21089">
    <property type="entry name" value="PKS_DH_N"/>
    <property type="match status" value="2"/>
</dbReference>
<dbReference type="Proteomes" id="UP001049518">
    <property type="component" value="Chromosome"/>
</dbReference>
<dbReference type="InterPro" id="IPR020806">
    <property type="entry name" value="PKS_PP-bd"/>
</dbReference>
<dbReference type="SMART" id="SM00823">
    <property type="entry name" value="PKS_PP"/>
    <property type="match status" value="2"/>
</dbReference>
<sequence>MASEEKLVDYLKRVASDLHDTRLRLRELEDRRAEPVAVVGMACRLPGGVGSPEELWDLVASGRDAIGGFPADRGWELERLFHPDPDHPGTSYVREGGFVDGADRFDAGFFGISPREALASNPQQRMLLEVAWELLERAGIVPDALRGTPTGVYIGTATTGSSTHSDPSGRATDGYAGNAPSVLSGRVSYTLGLEGPAVTVETACSSSLVAMHLACQALRDGDCTLALAGGVTVMVTPEAFTAFSRQRGLALDGRCKPFSAAADGTSWGEGAGLVLLERLSDAQRLGHRVLGVIRSSAVNQDGASNGMTAPNGPSQERVIRQALAAARLPASAVDAVEAHGTGTTLGDPIEAGALLATYGRDRPADRPLLLGSVKSNIGHTQGAAGVAGVIKTIMAMRHGRFPATLHLGEPTPHVDWSSGAIRLPAETTGWPRAGRPRRAGVSSFGISGTNAHLILEEAPEQPAETTSEAPVPGPVPAGAPVPWVVSARNPAALREQARRLGAFAAAEDGRPPAAVGRALAATRSVFEHRAVVLGHDRAALLAGLDAVADGAAHPDVVTGEATGTGPGPVLVFPGQGSQWAGMGAALLEASPAFAARIAECEEALAPHVDWSLTGVLRGDDDAAGLRRVDVVQPALWAMMVSLAAVWDAHGVRPAAVVGHSQGEIAAACVAGALSLADGARIVAVRARALRGLSGRGAMASLALGEDDTSEIISGLGGAADGVVVAAVNGPSSTVVSGPPDRVAAVLAAAGERGARTRTIDVDYASHGPQIDEIADGLTAALGGATGVGPASAEVAFYSSLTGARADTAALDGEYWVTNLRRPVRFAAAVKALLDDGYRLFIEASPHPVLTVGVQECADEAGSAAAVLPTLRRDQGGPERLARSLGEAFAAGAAVDWTAWFPADLAPRPLDLPTYPFQRERYWLSAGPGTGDVAGLGLSPADHPLLGAALETADGDGRLLTGRLPGPSGSWLGDHAIAGTPVVAGSVLVDWALRAADGSGCATVEELTLRAPLVLPENGAVRVQVAVGAAADDGRRDVQIYSRPDDDSVRTWECHATGVLAPEPETPEEDLRGQWPPAGAEPVDVAGFYERAASEGYEYGPAFQGLRAAWRRGTDLFAEVGLPKAAGEADGYGLHPALLDAALHPAILDGGLGGGPGDDEVWLPFAWNGVALHAVGATAVRVRLTRDGEGLRILITDPAGEPVLGVDTLRMRPADAARLGALATRDASGLLTLDWTPLPQGPVPDGEDWAVLGPDGLDALPADAPAPAIVLADPVRADDTGTAEEALAATEQALDLVRGFLADTRLADSLLAVVTRGGAAGAAVGGLVRSAQAEHPGRFVLVDLGAATTDGDPAATPDGPERPDRSEAEEAVGAARIAVAADEPHVAVRGGRTLVPRLTRPSDAGDAAPPPLDEDDTVAVVGGTGMLGGLVAEHLVRAYGARRLLLLSRRGEQAPGAGDLRGRLAGLGAHADVAAVDVADEAALAEALARIPADRPLAGVVHAGGVIDDAVLTSQTAERLRHVWAPKALGAWNLHVLTRDLPLKFFLVFSSAAGVVGNAGQAGYAAANAFCDALVAHRRGLGLPGTSVAWGLWADASAMTGHVSGADLARVRGMRPLSADRGLSLLDAAWRLGAPCVVAADLDLAGLPSADVPAILRGPAGRTRRRAATGADATALAARLAGLDAPARSALVAETVRERVAAVLGFRSPGDVGMDASFKDLGVDSLTAVEVRNRLTSATGLRLPTTLVFDYPTPRALAEYVAARVTGESTAVDLAPAAASAVRADEPVAIVGMACRYPGGVRGPEDLWDLVASGRDAVGDFPSDRGWDFEGLFHPDRSRPGTSHTRAGAFLYDAGEFDSAFFGVSPREALAADPQQRLVLETAWEVLERAGIDPLSLKGTRTGVYTGVMYHDYAAGAAEDDARMEGYVMPGAGSVVPGRVAYTLGLEGPAVTVDTACSSSLVAVHLASQALRQGECDLALAGGVTVMATPGLFTGFSRQQGLAPDGRCKSFAASADGTGWGEGVGLLALERLSDARRRGHRVLAVVRGSAVNQDGASNGLTAPNGPSQQRVIGQALAGAGLSASDVDAVEAHGTGTRLGDPIEAQALLAAYGRGRAEDRPLWLGSVKSNIGHTQAAAGVAGVIKMVMAMRHGTLPASLHIDEPTPHVDWDAGAVRLLTEPVPWPETGRSRRAGVSSFGASGTNAHLIIEQGPEDEHTAGETERPGGGVVPWVVSARSEAALREQVARLGGVAGDPVEVGWSLVSSRSSFEWRSVAVGESREELLAGLQTGVVATRPQGECVWLFSGQGAQRVGMGAGLYERFPVFAETFDEVCGLLDPELKEVVFSGPAEELEHTTFAQMGLFAVQVALARLLGSMGVRPDVVVGHSVGEVAAAHVAGVLDLGDACRLVSARARLMGGLPAGGAMAAIQADPGELAGELPEGVGVAAVNTPGSAVVSGPADLVARVQAVWAERGRKTKGLPVSHGFHSVLMEPMLAGFGEAIGGLGFGVPVVPLVSTLTGELVGEEIAAAQYWVRQVREPVRFLPAIVSLGERAGVFIELGPDPVLATAAQQILDERRVPSVAALHCDRPDTRALGAALGALHVHGIDVDWTGWFPDKPRPRTIDLPTYAFQRERYWLTSRQTARDAGLTSMELADGDVHVLTGRLSADGGWLADHQVQGTVLVPGTALLGWALRVADDTGAAGVEELALQSPLVLPSTGALRIQVVAGAAGEDGRRDVQVYSRPDGEVSDGWVRHAEGVLLPPQAEPAEPVDTLAGQWPPAGAEPMELDGFYERAAEAGYEYGPSFRGLRAAWRLGGDLLAEVELPGTVGDQDGFGVHPALLDAAMHPALLAGEADGRTWLPFVWSGVSLWAAGARTVRVRLTPASSVDEQSLRLHVADTAGAPVLTVEHVGMRAADGAELRAAAAQGTRGLYTLDWTAVSDAEAAGEPRTGGWPRLGRDPYPGLAAFVSALESGADVPPVVLADVAAADEALALVREWLDEPRTSGIVLAVVTKGAVAGGTDENAAAVWGLVRSVQSEHPGRFVLADADGGSDVAAAVWRALRLDEPQVAVRDDRLLVPRLVPAGAAAELVGPAGRHAWRLVAGRSGTLEGVTAEAFPEALEPLGPGQVRVEVRAAGINFRDALVALGMVTAPGGLGGEGAGVVTEVGPEVSGLSVGDRVMGLFPGAFGAVAVADARMVAAIPDGWGFQEAAAVPVAFLTAWYGLVDLARLRAGESVLVHAATGGVGMAAVQIARHVGAHVYGTASPGKHGVLEEMGVDAGHRASSRDLDFEEVIRSATGGEGVDVVLNALAGPFTDASLRLLRDGGRFLEMGKTDIHDPEEVAAAHPGVEYRVFDLISDAGPDRIGEMLGILGELFAGGVLRPPPVRTWPLERARDALRYMSQARHTGKLVLDVPARLDPDGTVLITGGTGGLGALTAEHLAREWGVRHLVLVSRRGADAPGAAELAGRLEALGAAVSIAAADVADPAAVDALIAGIDPAHPLTGVVHAAGVVDDATIGAQTPERLERVWAAKAAAMANLHAATARLRLGMFVVYSSAAAVLGSPGQANYAAANAYCDALAARRRAAGLAGLSVGWGPWESASGMMAGLSDTDRARMSRGGFEPLSSRRGLELLDAACGHGAPYLVAVELDAVGMAGRPAEALPPVLRGLAASGTRGRPAAAGGHRPVDWAGRLAGLAPGDQLDVLLGLVRDHAASVLGHADPAAVQVDTPFKDLGFDSLTGVELRNRLAAATGLRLPAALVFRHPSPAAIAGHLRERLAPAGQDPSAPVLGELDRLETVIARYGPDGETRVRLTKRLEALLWRLNGEDAGNGGGGTAAVDGAALDAASDDEMFELIDRELGTS</sequence>
<evidence type="ECO:0000256" key="7">
    <source>
        <dbReference type="ARBA" id="ARBA00023268"/>
    </source>
</evidence>
<dbReference type="Pfam" id="PF13602">
    <property type="entry name" value="ADH_zinc_N_2"/>
    <property type="match status" value="1"/>
</dbReference>
<dbReference type="Gene3D" id="3.40.50.720">
    <property type="entry name" value="NAD(P)-binding Rossmann-like Domain"/>
    <property type="match status" value="2"/>
</dbReference>
<dbReference type="InterPro" id="IPR016035">
    <property type="entry name" value="Acyl_Trfase/lysoPLipase"/>
</dbReference>
<dbReference type="Pfam" id="PF22953">
    <property type="entry name" value="SpnB_Rossmann"/>
    <property type="match status" value="1"/>
</dbReference>
<dbReference type="InterPro" id="IPR006162">
    <property type="entry name" value="Ppantetheine_attach_site"/>
</dbReference>
<dbReference type="InterPro" id="IPR014043">
    <property type="entry name" value="Acyl_transferase_dom"/>
</dbReference>
<dbReference type="InterPro" id="IPR050091">
    <property type="entry name" value="PKS_NRPS_Biosynth_Enz"/>
</dbReference>
<dbReference type="Pfam" id="PF08240">
    <property type="entry name" value="ADH_N"/>
    <property type="match status" value="1"/>
</dbReference>
<dbReference type="Gene3D" id="1.10.1200.10">
    <property type="entry name" value="ACP-like"/>
    <property type="match status" value="2"/>
</dbReference>
<dbReference type="SMART" id="SM00827">
    <property type="entry name" value="PKS_AT"/>
    <property type="match status" value="2"/>
</dbReference>
<dbReference type="Gene3D" id="3.40.47.10">
    <property type="match status" value="2"/>
</dbReference>
<feature type="active site" description="Proton donor; for dehydratase activity" evidence="9">
    <location>
        <position position="2843"/>
    </location>
</feature>
<feature type="region of interest" description="Disordered" evidence="10">
    <location>
        <begin position="1346"/>
        <end position="1367"/>
    </location>
</feature>
<dbReference type="EMBL" id="CP059572">
    <property type="protein sequence ID" value="QXJ27023.1"/>
    <property type="molecule type" value="Genomic_DNA"/>
</dbReference>
<evidence type="ECO:0000313" key="15">
    <source>
        <dbReference type="Proteomes" id="UP001049518"/>
    </source>
</evidence>
<keyword evidence="6" id="KW-0045">Antibiotic biosynthesis</keyword>
<dbReference type="SMART" id="SM00829">
    <property type="entry name" value="PKS_ER"/>
    <property type="match status" value="1"/>
</dbReference>
<dbReference type="InterPro" id="IPR055123">
    <property type="entry name" value="SpnB-like_Rossmann"/>
</dbReference>
<evidence type="ECO:0000259" key="13">
    <source>
        <dbReference type="PROSITE" id="PS52019"/>
    </source>
</evidence>
<dbReference type="SUPFAM" id="SSF47336">
    <property type="entry name" value="ACP-like"/>
    <property type="match status" value="2"/>
</dbReference>
<evidence type="ECO:0000256" key="8">
    <source>
        <dbReference type="ARBA" id="ARBA00023315"/>
    </source>
</evidence>
<dbReference type="InterPro" id="IPR020807">
    <property type="entry name" value="PKS_DH"/>
</dbReference>
<dbReference type="CDD" id="cd00833">
    <property type="entry name" value="PKS"/>
    <property type="match status" value="2"/>
</dbReference>
<dbReference type="Pfam" id="PF16197">
    <property type="entry name" value="KAsynt_C_assoc"/>
    <property type="match status" value="2"/>
</dbReference>
<feature type="active site" description="Proton acceptor; for dehydratase activity" evidence="9">
    <location>
        <position position="2675"/>
    </location>
</feature>
<dbReference type="InterPro" id="IPR014030">
    <property type="entry name" value="Ketoacyl_synth_N"/>
</dbReference>
<dbReference type="InterPro" id="IPR049552">
    <property type="entry name" value="PKS_DH_N"/>
</dbReference>
<feature type="domain" description="Ketosynthase family 3 (KS3)" evidence="12">
    <location>
        <begin position="33"/>
        <end position="457"/>
    </location>
</feature>
<evidence type="ECO:0000256" key="9">
    <source>
        <dbReference type="PROSITE-ProRule" id="PRU01363"/>
    </source>
</evidence>
<proteinExistence type="predicted"/>
<evidence type="ECO:0000256" key="10">
    <source>
        <dbReference type="SAM" id="MobiDB-lite"/>
    </source>
</evidence>
<feature type="region of interest" description="N-terminal hotdog fold" evidence="9">
    <location>
        <begin position="2643"/>
        <end position="2767"/>
    </location>
</feature>
<comment type="cofactor">
    <cofactor evidence="1">
        <name>pantetheine 4'-phosphate</name>
        <dbReference type="ChEBI" id="CHEBI:47942"/>
    </cofactor>
</comment>
<dbReference type="PROSITE" id="PS50075">
    <property type="entry name" value="CARRIER"/>
    <property type="match status" value="2"/>
</dbReference>
<name>A0ABX8RDE7_9ACTN</name>
<evidence type="ECO:0000256" key="1">
    <source>
        <dbReference type="ARBA" id="ARBA00001957"/>
    </source>
</evidence>
<dbReference type="SMART" id="SM00822">
    <property type="entry name" value="PKS_KR"/>
    <property type="match status" value="2"/>
</dbReference>
<keyword evidence="4" id="KW-0597">Phosphoprotein</keyword>
<feature type="compositionally biased region" description="Basic and acidic residues" evidence="10">
    <location>
        <begin position="1358"/>
        <end position="1367"/>
    </location>
</feature>
<dbReference type="Gene3D" id="3.90.180.10">
    <property type="entry name" value="Medium-chain alcohol dehydrogenases, catalytic domain"/>
    <property type="match status" value="1"/>
</dbReference>
<feature type="region of interest" description="C-terminal hotdog fold" evidence="9">
    <location>
        <begin position="2783"/>
        <end position="2922"/>
    </location>
</feature>
<feature type="domain" description="Ketosynthase family 3 (KS3)" evidence="12">
    <location>
        <begin position="1784"/>
        <end position="2209"/>
    </location>
</feature>
<accession>A0ABX8RDE7</accession>
<organism evidence="14 15">
    <name type="scientific">Actinomadura graeca</name>
    <dbReference type="NCBI Taxonomy" id="2750812"/>
    <lineage>
        <taxon>Bacteria</taxon>
        <taxon>Bacillati</taxon>
        <taxon>Actinomycetota</taxon>
        <taxon>Actinomycetes</taxon>
        <taxon>Streptosporangiales</taxon>
        <taxon>Thermomonosporaceae</taxon>
        <taxon>Actinomadura</taxon>
    </lineage>
</organism>
<dbReference type="CDD" id="cd05195">
    <property type="entry name" value="enoyl_red"/>
    <property type="match status" value="1"/>
</dbReference>
<dbReference type="InterPro" id="IPR016039">
    <property type="entry name" value="Thiolase-like"/>
</dbReference>
<evidence type="ECO:0000259" key="11">
    <source>
        <dbReference type="PROSITE" id="PS50075"/>
    </source>
</evidence>
<evidence type="ECO:0000256" key="5">
    <source>
        <dbReference type="ARBA" id="ARBA00022679"/>
    </source>
</evidence>
<keyword evidence="8" id="KW-0012">Acyltransferase</keyword>
<evidence type="ECO:0000313" key="14">
    <source>
        <dbReference type="EMBL" id="QXJ27023.1"/>
    </source>
</evidence>
<dbReference type="PANTHER" id="PTHR43775:SF51">
    <property type="entry name" value="INACTIVE PHENOLPHTHIOCEROL SYNTHESIS POLYKETIDE SYNTHASE TYPE I PKS1-RELATED"/>
    <property type="match status" value="1"/>
</dbReference>
<feature type="domain" description="Carrier" evidence="11">
    <location>
        <begin position="1689"/>
        <end position="1764"/>
    </location>
</feature>
<dbReference type="InterPro" id="IPR001227">
    <property type="entry name" value="Ac_transferase_dom_sf"/>
</dbReference>
<feature type="region of interest" description="C-terminal hotdog fold" evidence="9">
    <location>
        <begin position="1079"/>
        <end position="1219"/>
    </location>
</feature>
<dbReference type="SMART" id="SM00826">
    <property type="entry name" value="PKS_DH"/>
    <property type="match status" value="2"/>
</dbReference>
<dbReference type="InterPro" id="IPR049900">
    <property type="entry name" value="PKS_mFAS_DH"/>
</dbReference>
<feature type="active site" description="Proton donor; for dehydratase activity" evidence="9">
    <location>
        <position position="1139"/>
    </location>
</feature>
<dbReference type="PROSITE" id="PS00012">
    <property type="entry name" value="PHOSPHOPANTETHEINE"/>
    <property type="match status" value="2"/>
</dbReference>
<dbReference type="SMART" id="SM00825">
    <property type="entry name" value="PKS_KS"/>
    <property type="match status" value="2"/>
</dbReference>
<dbReference type="InterPro" id="IPR032821">
    <property type="entry name" value="PKS_assoc"/>
</dbReference>
<keyword evidence="5" id="KW-0808">Transferase</keyword>